<feature type="compositionally biased region" description="Polar residues" evidence="1">
    <location>
        <begin position="515"/>
        <end position="526"/>
    </location>
</feature>
<keyword evidence="2" id="KW-0812">Transmembrane</keyword>
<dbReference type="Gene3D" id="3.40.50.1820">
    <property type="entry name" value="alpha/beta hydrolase"/>
    <property type="match status" value="1"/>
</dbReference>
<name>A0ABQ6MBY0_9STRA</name>
<evidence type="ECO:0000313" key="3">
    <source>
        <dbReference type="EMBL" id="GMI23232.1"/>
    </source>
</evidence>
<dbReference type="InterPro" id="IPR029058">
    <property type="entry name" value="AB_hydrolase_fold"/>
</dbReference>
<organism evidence="3 4">
    <name type="scientific">Tetraparma gracilis</name>
    <dbReference type="NCBI Taxonomy" id="2962635"/>
    <lineage>
        <taxon>Eukaryota</taxon>
        <taxon>Sar</taxon>
        <taxon>Stramenopiles</taxon>
        <taxon>Ochrophyta</taxon>
        <taxon>Bolidophyceae</taxon>
        <taxon>Parmales</taxon>
        <taxon>Triparmaceae</taxon>
        <taxon>Tetraparma</taxon>
    </lineage>
</organism>
<dbReference type="Proteomes" id="UP001165060">
    <property type="component" value="Unassembled WGS sequence"/>
</dbReference>
<feature type="transmembrane region" description="Helical" evidence="2">
    <location>
        <begin position="420"/>
        <end position="442"/>
    </location>
</feature>
<evidence type="ECO:0008006" key="5">
    <source>
        <dbReference type="Google" id="ProtNLM"/>
    </source>
</evidence>
<protein>
    <recommendedName>
        <fullName evidence="5">AB hydrolase-1 domain-containing protein</fullName>
    </recommendedName>
</protein>
<evidence type="ECO:0000313" key="4">
    <source>
        <dbReference type="Proteomes" id="UP001165060"/>
    </source>
</evidence>
<keyword evidence="2" id="KW-0472">Membrane</keyword>
<dbReference type="SUPFAM" id="SSF53474">
    <property type="entry name" value="alpha/beta-Hydrolases"/>
    <property type="match status" value="1"/>
</dbReference>
<keyword evidence="4" id="KW-1185">Reference proteome</keyword>
<dbReference type="PANTHER" id="PTHR37471">
    <property type="entry name" value="UNNAMED PRODUCT"/>
    <property type="match status" value="1"/>
</dbReference>
<evidence type="ECO:0000256" key="1">
    <source>
        <dbReference type="SAM" id="MobiDB-lite"/>
    </source>
</evidence>
<evidence type="ECO:0000256" key="2">
    <source>
        <dbReference type="SAM" id="Phobius"/>
    </source>
</evidence>
<keyword evidence="2" id="KW-1133">Transmembrane helix</keyword>
<gene>
    <name evidence="3" type="ORF">TeGR_g5031</name>
</gene>
<dbReference type="EMBL" id="BRYB01001325">
    <property type="protein sequence ID" value="GMI23232.1"/>
    <property type="molecule type" value="Genomic_DNA"/>
</dbReference>
<feature type="region of interest" description="Disordered" evidence="1">
    <location>
        <begin position="479"/>
        <end position="526"/>
    </location>
</feature>
<proteinExistence type="predicted"/>
<comment type="caution">
    <text evidence="3">The sequence shown here is derived from an EMBL/GenBank/DDBJ whole genome shotgun (WGS) entry which is preliminary data.</text>
</comment>
<accession>A0ABQ6MBY0</accession>
<reference evidence="3 4" key="1">
    <citation type="journal article" date="2023" name="Commun. Biol.">
        <title>Genome analysis of Parmales, the sister group of diatoms, reveals the evolutionary specialization of diatoms from phago-mixotrophs to photoautotrophs.</title>
        <authorList>
            <person name="Ban H."/>
            <person name="Sato S."/>
            <person name="Yoshikawa S."/>
            <person name="Yamada K."/>
            <person name="Nakamura Y."/>
            <person name="Ichinomiya M."/>
            <person name="Sato N."/>
            <person name="Blanc-Mathieu R."/>
            <person name="Endo H."/>
            <person name="Kuwata A."/>
            <person name="Ogata H."/>
        </authorList>
    </citation>
    <scope>NUCLEOTIDE SEQUENCE [LARGE SCALE GENOMIC DNA]</scope>
</reference>
<sequence length="785" mass="88605">MRSRMRSPGLLLSRRDSQSNLTTSDLQYDQPHVSGISSWISSPLAWVFALVNLISPLARLYSAFFLVRVLLPHLPAAVTSLFPSTSHAYLSSLPILPPSLVAWSLLEAAFFFLQQLKLSYLQSLDPLAQCLKASPMLDRQERWRMFERILGAEERTGEDFIRGWFFDAPIEDISRYDVLDYMCWALFEGRNQEHLTEEEAADLVAMLDKLECSIGRQRFLAREGATPIKGKPFRFKSTMHDEGGVFPFSKLFAKLARTRKSTYEALPDMREARRNVRRMYAKSYKTFVRPGGTADSLFSGVGELRDNALESYRNVRGLVRSTADRSTAMVIAKCQRDLRRQLLAYTSLLGDMRRYSTHLSGEDMAAVMRKITSITAAMHDLETDARMAVGLLGKRVVSYIKPKVPLRFAKYNADPLFDVVSYPLCAHICMLAVTKGVLGYLLRKRGFRKYRVGKINYWVHLSEGDRIRRRYTRTRTDSLGSLDEAEAEHQRERSWSDGSDEQPGLDFDAPPTPERGNNNDHSFSSASHHQHDPIVLIHGIGIGLFPYIAFIDRLLATKRSIFLPEVDSVTGFRCWEAPSSVRSPAVVASFMSAMLGSHGFMKASFLGHSYGTAWVSFVCTYAPKIVSNATFLDPICFMLHLSHLTRMFIYQRSNPGNVGYLVRTDLMVHFTLQRSFPWTRVALFADQVPGNQCAVFLSEKDCLVASERVKRYWEQNGAFTGTSEDYVCRKAPGGASSATNSSEGGEKDVFVITWKGFDHGDFLMDGKAMDAVVERLQLMSLVSTD</sequence>
<dbReference type="PANTHER" id="PTHR37471:SF1">
    <property type="entry name" value="AB HYDROLASE-1 DOMAIN-CONTAINING PROTEIN"/>
    <property type="match status" value="1"/>
</dbReference>